<proteinExistence type="inferred from homology"/>
<evidence type="ECO:0000313" key="8">
    <source>
        <dbReference type="Proteomes" id="UP000829354"/>
    </source>
</evidence>
<reference evidence="5 7" key="1">
    <citation type="submission" date="2022-02" db="EMBL/GenBank/DDBJ databases">
        <title>Chromosome-level reference genomes for two strains of Caenorhabditis briggsae: an improved platform for comparative genomics.</title>
        <authorList>
            <person name="Stevens L."/>
            <person name="Andersen E.C."/>
        </authorList>
    </citation>
    <scope>NUCLEOTIDE SEQUENCE [LARGE SCALE GENOMIC DNA]</scope>
    <source>
        <strain evidence="5">QX1410_ONT</strain>
        <tissue evidence="5">Whole-organism</tissue>
    </source>
</reference>
<dbReference type="PANTHER" id="PTHR14359">
    <property type="entry name" value="HOMO-OLIGOMERIC FLAVIN CONTAINING CYS DECARBOXYLASE FAMILY"/>
    <property type="match status" value="1"/>
</dbReference>
<dbReference type="Pfam" id="PF02441">
    <property type="entry name" value="Flavoprotein"/>
    <property type="match status" value="1"/>
</dbReference>
<keyword evidence="8" id="KW-1185">Reference proteome</keyword>
<feature type="compositionally biased region" description="Acidic residues" evidence="3">
    <location>
        <begin position="1"/>
        <end position="12"/>
    </location>
</feature>
<dbReference type="Proteomes" id="UP000829354">
    <property type="component" value="Chromosome V"/>
</dbReference>
<gene>
    <name evidence="5" type="ORF">L3Y34_007454</name>
    <name evidence="6" type="ORF">L5515_007300</name>
</gene>
<dbReference type="AlphaFoldDB" id="A0AAE8ZWW4"/>
<dbReference type="GO" id="GO:0003824">
    <property type="term" value="F:catalytic activity"/>
    <property type="evidence" value="ECO:0007669"/>
    <property type="project" value="InterPro"/>
</dbReference>
<dbReference type="EMBL" id="CP092624">
    <property type="protein sequence ID" value="UMM34071.1"/>
    <property type="molecule type" value="Genomic_DNA"/>
</dbReference>
<accession>A0AAE8ZWW4</accession>
<dbReference type="EMBL" id="CP090895">
    <property type="protein sequence ID" value="ULT88268.1"/>
    <property type="molecule type" value="Genomic_DNA"/>
</dbReference>
<dbReference type="InterPro" id="IPR003382">
    <property type="entry name" value="Flavoprotein"/>
</dbReference>
<dbReference type="InterPro" id="IPR036551">
    <property type="entry name" value="Flavin_trans-like"/>
</dbReference>
<dbReference type="SUPFAM" id="SSF52507">
    <property type="entry name" value="Homo-oligomeric flavin-containing Cys decarboxylases, HFCD"/>
    <property type="match status" value="1"/>
</dbReference>
<dbReference type="Gene3D" id="3.40.50.1950">
    <property type="entry name" value="Flavin prenyltransferase-like"/>
    <property type="match status" value="1"/>
</dbReference>
<evidence type="ECO:0000259" key="4">
    <source>
        <dbReference type="Pfam" id="PF02441"/>
    </source>
</evidence>
<feature type="compositionally biased region" description="Basic and acidic residues" evidence="3">
    <location>
        <begin position="13"/>
        <end position="27"/>
    </location>
</feature>
<evidence type="ECO:0000256" key="3">
    <source>
        <dbReference type="SAM" id="MobiDB-lite"/>
    </source>
</evidence>
<comment type="similarity">
    <text evidence="2">Belongs to the HFCD (homooligomeric flavin containing Cys decarboxylase) superfamily.</text>
</comment>
<keyword evidence="1" id="KW-0173">Coenzyme A biosynthesis</keyword>
<feature type="region of interest" description="Disordered" evidence="3">
    <location>
        <begin position="1"/>
        <end position="27"/>
    </location>
</feature>
<name>A0AAE8ZWW4_CAEBR</name>
<dbReference type="Proteomes" id="UP000827892">
    <property type="component" value="Chromosome V"/>
</dbReference>
<evidence type="ECO:0000313" key="7">
    <source>
        <dbReference type="Proteomes" id="UP000827892"/>
    </source>
</evidence>
<protein>
    <recommendedName>
        <fullName evidence="4">Flavoprotein domain-containing protein</fullName>
    </recommendedName>
</protein>
<dbReference type="GO" id="GO:0015937">
    <property type="term" value="P:coenzyme A biosynthetic process"/>
    <property type="evidence" value="ECO:0007669"/>
    <property type="project" value="UniProtKB-KW"/>
</dbReference>
<reference evidence="6 8" key="2">
    <citation type="submission" date="2022-04" db="EMBL/GenBank/DDBJ databases">
        <title>Chromosome-level reference genomes for two strains of Caenorhabditis briggsae: an improved platform for comparative genomics.</title>
        <authorList>
            <person name="Stevens L."/>
            <person name="Andersen E."/>
        </authorList>
    </citation>
    <scope>NUCLEOTIDE SEQUENCE [LARGE SCALE GENOMIC DNA]</scope>
    <source>
        <strain evidence="6">VX34</strain>
        <tissue evidence="6">Whole-organism</tissue>
    </source>
</reference>
<evidence type="ECO:0000313" key="6">
    <source>
        <dbReference type="EMBL" id="UMM34071.1"/>
    </source>
</evidence>
<dbReference type="PANTHER" id="PTHR14359:SF6">
    <property type="entry name" value="PHOSPHOPANTOTHENOYLCYSTEINE DECARBOXYLASE"/>
    <property type="match status" value="1"/>
</dbReference>
<evidence type="ECO:0000313" key="5">
    <source>
        <dbReference type="EMBL" id="ULT88268.1"/>
    </source>
</evidence>
<evidence type="ECO:0000256" key="2">
    <source>
        <dbReference type="ARBA" id="ARBA00038350"/>
    </source>
</evidence>
<organism evidence="5 7">
    <name type="scientific">Caenorhabditis briggsae</name>
    <dbReference type="NCBI Taxonomy" id="6238"/>
    <lineage>
        <taxon>Eukaryota</taxon>
        <taxon>Metazoa</taxon>
        <taxon>Ecdysozoa</taxon>
        <taxon>Nematoda</taxon>
        <taxon>Chromadorea</taxon>
        <taxon>Rhabditida</taxon>
        <taxon>Rhabditina</taxon>
        <taxon>Rhabditomorpha</taxon>
        <taxon>Rhabditoidea</taxon>
        <taxon>Rhabditidae</taxon>
        <taxon>Peloderinae</taxon>
        <taxon>Caenorhabditis</taxon>
    </lineage>
</organism>
<sequence length="244" mass="27987">MADNVEEMPDEEIPAKRPKTSDSDESSRFFQFRPPYTRYHQIVREESKHHLLLIFTGSIAVMKAPELISELYAKIGRDRLFIKIVTTERALSLTEIQKFEFEETVYEDRDEWSMWTERGDPVLHIELRKWADSALIAPLGANSMAKIANGICDNLATSIIRAWDLSKPLYFAPAMNSHMWESPLTRQHRDVLRSQLRFKEICPIQKELMCGDSGMGAMASVPTIVSLIAALVRDQQAVRTRCTE</sequence>
<feature type="domain" description="Flavoprotein" evidence="4">
    <location>
        <begin position="50"/>
        <end position="228"/>
    </location>
</feature>
<evidence type="ECO:0000256" key="1">
    <source>
        <dbReference type="ARBA" id="ARBA00022993"/>
    </source>
</evidence>